<evidence type="ECO:0000313" key="4">
    <source>
        <dbReference type="Proteomes" id="UP000192445"/>
    </source>
</evidence>
<protein>
    <submittedName>
        <fullName evidence="3">Serine/threonine protein kinase</fullName>
    </submittedName>
</protein>
<dbReference type="EMBL" id="CP020570">
    <property type="protein sequence ID" value="ARF61841.1"/>
    <property type="molecule type" value="Genomic_DNA"/>
</dbReference>
<evidence type="ECO:0000256" key="1">
    <source>
        <dbReference type="SAM" id="MobiDB-lite"/>
    </source>
</evidence>
<reference evidence="3 4" key="1">
    <citation type="submission" date="2017-03" db="EMBL/GenBank/DDBJ databases">
        <title>Complete Genome Sequence of a natural compounds producer, Streptomyces violaceus S21.</title>
        <authorList>
            <person name="Zhong C."/>
            <person name="Zhao Z."/>
            <person name="Fu J."/>
            <person name="Zong G."/>
            <person name="Qin R."/>
            <person name="Cao G."/>
        </authorList>
    </citation>
    <scope>NUCLEOTIDE SEQUENCE [LARGE SCALE GENOMIC DNA]</scope>
    <source>
        <strain evidence="3 4">S21</strain>
    </source>
</reference>
<feature type="compositionally biased region" description="Gly residues" evidence="1">
    <location>
        <begin position="886"/>
        <end position="903"/>
    </location>
</feature>
<name>A0A1V0U9P9_STRVN</name>
<dbReference type="InterPro" id="IPR007822">
    <property type="entry name" value="LANC-like"/>
</dbReference>
<evidence type="ECO:0000259" key="2">
    <source>
        <dbReference type="PROSITE" id="PS50011"/>
    </source>
</evidence>
<feature type="domain" description="Protein kinase" evidence="2">
    <location>
        <begin position="228"/>
        <end position="535"/>
    </location>
</feature>
<dbReference type="GO" id="GO:0031179">
    <property type="term" value="P:peptide modification"/>
    <property type="evidence" value="ECO:0007669"/>
    <property type="project" value="InterPro"/>
</dbReference>
<keyword evidence="3" id="KW-0418">Kinase</keyword>
<sequence length="917" mass="97057">MPGLHQTQLYCLADRTYYETPARLRDADARYPLDSDPPPEGWRRIAGGLWTSLLPENGEPAGQGWKIHVSTVPEEAERTLADTAAVCRAHGVPFKFLRSERALLLMSGKYMARTGAGKFITLYPPDETVFLRVLDELTRALTGRRGPYILSDLRIGDAPVYVRYGAFVSRWCLDEHGERVLALRHPSGELVPDERGVVFRVPPWVTVPDALRPHLAARAAAADAGFPYVVSKALQFSNAGGIYLARHRETGHRVVLREARPHSGLDEAGDDAVTRLHREHRALTALAGLDCVPEVYGVRTVWEHHFLIEEHIEGTTLLEEIVGRFALLHTSGTDAELALYTDWVASVTERLTEALAAVHARGLRFGDLHPSNIIIRPDGRVALIDFEYATDLDDRDTPVAGAPGLQPPPGTAGAEADDYALWATWLYMLMPIMEMAGHDRAKALTLERWARRRYGLDAGAGPRRPAALRAAESAAGHEEETAALLDGPEPDWAGLRDRLVRGIHAGATPERTDRLFPGDPEVFSTGGSDVAHGAAGVLLALHRTGAPVPPAWTDWLADTARRRDPAAPGGLYGGLPGTAVVLSALGRREEGRELYERSAAAPPPASTDLLSGRAGIALAALRLARPDRAEDGPPDAKIDHDLLDAAARTAHDLDRLVRGASVPGLRAPASAGLLRGLSGAALLHLELHALTGDDQFLAAAGRALEAEAAHCVTMPDGTVQVKDGRRHYLYLDQGSGGFALVAGAYLARRADPGLAALLPGVVRGCSFEFVREPGLFTGRAGLVAAAGALSPDGCTAPGVLASVRNLSWHLVADEDRLLVPGAGLMRCSADLATGAAGLLLSLHFLSGGTEGARGVDRARDADGTRGSDGAHGSGGARGADKASGVPGPGKTRGAGRVPGAGEGGGGATALLELLTLG</sequence>
<dbReference type="GO" id="GO:0004674">
    <property type="term" value="F:protein serine/threonine kinase activity"/>
    <property type="evidence" value="ECO:0007669"/>
    <property type="project" value="UniProtKB-KW"/>
</dbReference>
<evidence type="ECO:0000313" key="3">
    <source>
        <dbReference type="EMBL" id="ARF61841.1"/>
    </source>
</evidence>
<gene>
    <name evidence="3" type="ORF">B1H20_10795</name>
</gene>
<dbReference type="PRINTS" id="PR01950">
    <property type="entry name" value="LANCSUPER"/>
</dbReference>
<feature type="region of interest" description="Disordered" evidence="1">
    <location>
        <begin position="851"/>
        <end position="903"/>
    </location>
</feature>
<feature type="compositionally biased region" description="Basic and acidic residues" evidence="1">
    <location>
        <begin position="853"/>
        <end position="865"/>
    </location>
</feature>
<keyword evidence="3" id="KW-0723">Serine/threonine-protein kinase</keyword>
<dbReference type="PRINTS" id="PR01955">
    <property type="entry name" value="LANCFRANKIA"/>
</dbReference>
<organism evidence="3 4">
    <name type="scientific">Streptomyces violaceoruber</name>
    <dbReference type="NCBI Taxonomy" id="1935"/>
    <lineage>
        <taxon>Bacteria</taxon>
        <taxon>Bacillati</taxon>
        <taxon>Actinomycetota</taxon>
        <taxon>Actinomycetes</taxon>
        <taxon>Kitasatosporales</taxon>
        <taxon>Streptomycetaceae</taxon>
        <taxon>Streptomyces</taxon>
        <taxon>Streptomyces violaceoruber group</taxon>
    </lineage>
</organism>
<dbReference type="Gene3D" id="1.10.510.10">
    <property type="entry name" value="Transferase(Phosphotransferase) domain 1"/>
    <property type="match status" value="1"/>
</dbReference>
<dbReference type="InterPro" id="IPR011009">
    <property type="entry name" value="Kinase-like_dom_sf"/>
</dbReference>
<keyword evidence="3" id="KW-0808">Transferase</keyword>
<dbReference type="NCBIfam" id="NF038151">
    <property type="entry name" value="lanthi_synth_III"/>
    <property type="match status" value="1"/>
</dbReference>
<dbReference type="STRING" id="1935.B1H20_10795"/>
<dbReference type="SUPFAM" id="SSF158745">
    <property type="entry name" value="LanC-like"/>
    <property type="match status" value="1"/>
</dbReference>
<dbReference type="Proteomes" id="UP000192445">
    <property type="component" value="Chromosome"/>
</dbReference>
<dbReference type="Pfam" id="PF00069">
    <property type="entry name" value="Pkinase"/>
    <property type="match status" value="1"/>
</dbReference>
<dbReference type="CDD" id="cd04791">
    <property type="entry name" value="LanC_SerThrkinase"/>
    <property type="match status" value="1"/>
</dbReference>
<dbReference type="SMART" id="SM00220">
    <property type="entry name" value="S_TKc"/>
    <property type="match status" value="1"/>
</dbReference>
<dbReference type="Pfam" id="PF25816">
    <property type="entry name" value="RamC_N"/>
    <property type="match status" value="1"/>
</dbReference>
<dbReference type="Gene3D" id="1.50.10.20">
    <property type="match status" value="1"/>
</dbReference>
<dbReference type="PROSITE" id="PS50011">
    <property type="entry name" value="PROTEIN_KINASE_DOM"/>
    <property type="match status" value="1"/>
</dbReference>
<dbReference type="SUPFAM" id="SSF56112">
    <property type="entry name" value="Protein kinase-like (PK-like)"/>
    <property type="match status" value="1"/>
</dbReference>
<dbReference type="RefSeq" id="WP_083192437.1">
    <property type="nucleotide sequence ID" value="NZ_CP020570.1"/>
</dbReference>
<accession>A0A1V0U9P9</accession>
<dbReference type="InterPro" id="IPR058053">
    <property type="entry name" value="RamC_C"/>
</dbReference>
<dbReference type="InterPro" id="IPR057929">
    <property type="entry name" value="RamC_N"/>
</dbReference>
<proteinExistence type="predicted"/>
<dbReference type="AlphaFoldDB" id="A0A1V0U9P9"/>
<dbReference type="GO" id="GO:0005524">
    <property type="term" value="F:ATP binding"/>
    <property type="evidence" value="ECO:0007669"/>
    <property type="project" value="InterPro"/>
</dbReference>
<dbReference type="InterPro" id="IPR000719">
    <property type="entry name" value="Prot_kinase_dom"/>
</dbReference>
<dbReference type="InterPro" id="IPR053524">
    <property type="entry name" value="Aerial_hyphae_peptide-synth"/>
</dbReference>
<dbReference type="KEGG" id="svu:B1H20_10795"/>
<dbReference type="SMART" id="SM01260">
    <property type="entry name" value="LANC_like"/>
    <property type="match status" value="1"/>
</dbReference>